<evidence type="ECO:0000313" key="3">
    <source>
        <dbReference type="Proteomes" id="UP000624244"/>
    </source>
</evidence>
<organism evidence="2 3">
    <name type="scientific">Cochliobolus sativus</name>
    <name type="common">Common root rot and spot blotch fungus</name>
    <name type="synonym">Bipolaris sorokiniana</name>
    <dbReference type="NCBI Taxonomy" id="45130"/>
    <lineage>
        <taxon>Eukaryota</taxon>
        <taxon>Fungi</taxon>
        <taxon>Dikarya</taxon>
        <taxon>Ascomycota</taxon>
        <taxon>Pezizomycotina</taxon>
        <taxon>Dothideomycetes</taxon>
        <taxon>Pleosporomycetidae</taxon>
        <taxon>Pleosporales</taxon>
        <taxon>Pleosporineae</taxon>
        <taxon>Pleosporaceae</taxon>
        <taxon>Bipolaris</taxon>
    </lineage>
</organism>
<dbReference type="Proteomes" id="UP000624244">
    <property type="component" value="Unassembled WGS sequence"/>
</dbReference>
<feature type="compositionally biased region" description="Low complexity" evidence="1">
    <location>
        <begin position="1"/>
        <end position="16"/>
    </location>
</feature>
<protein>
    <submittedName>
        <fullName evidence="2">Uncharacterized protein</fullName>
    </submittedName>
</protein>
<comment type="caution">
    <text evidence="2">The sequence shown here is derived from an EMBL/GenBank/DDBJ whole genome shotgun (WGS) entry which is preliminary data.</text>
</comment>
<dbReference type="OMA" id="DEWMRMK"/>
<reference evidence="2" key="1">
    <citation type="submission" date="2019-11" db="EMBL/GenBank/DDBJ databases">
        <title>Bipolaris sorokiniana Genome sequencing.</title>
        <authorList>
            <person name="Wang H."/>
        </authorList>
    </citation>
    <scope>NUCLEOTIDE SEQUENCE</scope>
</reference>
<gene>
    <name evidence="2" type="ORF">GGP41_006143</name>
</gene>
<accession>A0A8H5ZF24</accession>
<feature type="region of interest" description="Disordered" evidence="1">
    <location>
        <begin position="1"/>
        <end position="24"/>
    </location>
</feature>
<dbReference type="EMBL" id="WNKQ01000009">
    <property type="protein sequence ID" value="KAF5849218.1"/>
    <property type="molecule type" value="Genomic_DNA"/>
</dbReference>
<sequence>MVLSIRSSVDSISSRLSGEKPLPRPTYYCQMNPQEQAIWAIIGEEKYEYMRDIKGRVHRHRLTYVERAQRQRAFYDSRVGHAIVGDEWMRMKLPTRRVR</sequence>
<evidence type="ECO:0000313" key="2">
    <source>
        <dbReference type="EMBL" id="KAF5849218.1"/>
    </source>
</evidence>
<name>A0A8H5ZF24_COCSA</name>
<dbReference type="AlphaFoldDB" id="A0A8H5ZF24"/>
<evidence type="ECO:0000256" key="1">
    <source>
        <dbReference type="SAM" id="MobiDB-lite"/>
    </source>
</evidence>
<proteinExistence type="predicted"/>